<dbReference type="KEGG" id="cyc:PCC7424_5015"/>
<accession>B7KFP3</accession>
<dbReference type="AlphaFoldDB" id="B7KFP3"/>
<evidence type="ECO:0000256" key="1">
    <source>
        <dbReference type="SAM" id="Phobius"/>
    </source>
</evidence>
<keyword evidence="3" id="KW-1185">Reference proteome</keyword>
<keyword evidence="1" id="KW-0472">Membrane</keyword>
<proteinExistence type="predicted"/>
<dbReference type="HOGENOM" id="CLU_2521998_0_0_3"/>
<feature type="transmembrane region" description="Helical" evidence="1">
    <location>
        <begin position="39"/>
        <end position="60"/>
    </location>
</feature>
<gene>
    <name evidence="2" type="ordered locus">PCC7424_5015</name>
</gene>
<sequence>MRIKNEAKKSWDIHLMPSNQKDINLNINIYMSKEVAERLVIILLSCLVGMPLSFLTAWYVSNQVLSSLPLEIDKVDQSWNFKDNNN</sequence>
<dbReference type="eggNOG" id="ENOG5030R66">
    <property type="taxonomic scope" value="Bacteria"/>
</dbReference>
<evidence type="ECO:0000313" key="3">
    <source>
        <dbReference type="Proteomes" id="UP000002384"/>
    </source>
</evidence>
<keyword evidence="1" id="KW-0812">Transmembrane</keyword>
<protein>
    <submittedName>
        <fullName evidence="2">Uncharacterized protein</fullName>
    </submittedName>
</protein>
<dbReference type="Proteomes" id="UP000002384">
    <property type="component" value="Chromosome"/>
</dbReference>
<keyword evidence="1" id="KW-1133">Transmembrane helix</keyword>
<name>B7KFP3_GLOC7</name>
<reference evidence="3" key="1">
    <citation type="journal article" date="2011" name="MBio">
        <title>Novel metabolic attributes of the genus Cyanothece, comprising a group of unicellular nitrogen-fixing Cyanobacteria.</title>
        <authorList>
            <person name="Bandyopadhyay A."/>
            <person name="Elvitigala T."/>
            <person name="Welsh E."/>
            <person name="Stockel J."/>
            <person name="Liberton M."/>
            <person name="Min H."/>
            <person name="Sherman L.A."/>
            <person name="Pakrasi H.B."/>
        </authorList>
    </citation>
    <scope>NUCLEOTIDE SEQUENCE [LARGE SCALE GENOMIC DNA]</scope>
    <source>
        <strain evidence="3">PCC 7424</strain>
    </source>
</reference>
<dbReference type="EMBL" id="CP001291">
    <property type="protein sequence ID" value="ACK73368.1"/>
    <property type="molecule type" value="Genomic_DNA"/>
</dbReference>
<evidence type="ECO:0000313" key="2">
    <source>
        <dbReference type="EMBL" id="ACK73368.1"/>
    </source>
</evidence>
<organism evidence="2 3">
    <name type="scientific">Gloeothece citriformis (strain PCC 7424)</name>
    <name type="common">Cyanothece sp. (strain PCC 7424)</name>
    <dbReference type="NCBI Taxonomy" id="65393"/>
    <lineage>
        <taxon>Bacteria</taxon>
        <taxon>Bacillati</taxon>
        <taxon>Cyanobacteriota</taxon>
        <taxon>Cyanophyceae</taxon>
        <taxon>Oscillatoriophycideae</taxon>
        <taxon>Chroococcales</taxon>
        <taxon>Aphanothecaceae</taxon>
        <taxon>Gloeothece</taxon>
        <taxon>Gloeothece citriformis</taxon>
    </lineage>
</organism>